<sequence>MLTGILFRQIVREGTLTVVDSRGRSETYGSGRRDEPHATVRITDRATEAKIAAHPKLYLGEAYMNSRLLVEEGSLYDFLNICGRNVLRLENHPLWGMFERAGALLRPLLYYNPVGRARKNVAHHYDLSGELYDLFLDDDWQYSCAYFLDPKSETIEQAQANKKRHIAAKLKLDRPGLEVLDIGSGWGGLAMYLAREAGANVTGVTLSEEQVKKSRQRAKDAGLEEQVQFQLQDYRNLSGRYDRIVSVGMFEHVGTQHYHEFFRKVHDLLADDGVAMIHSIGRMSPPGSTNAWLRKYIFPGGYTPALSETLSVVERRDLWVTDIEILRLHYAETLRRWYDRFQANRARVRELYDERFCRMWEFYLIGCELSFRQMGQMVFQMQLSRRQDAVPLTRDYITDWERAQIAEGQSAAAE</sequence>
<evidence type="ECO:0000313" key="7">
    <source>
        <dbReference type="EMBL" id="MBK1668594.1"/>
    </source>
</evidence>
<name>A0ABS1DEG4_9PROT</name>
<evidence type="ECO:0000259" key="6">
    <source>
        <dbReference type="Pfam" id="PF25371"/>
    </source>
</evidence>
<keyword evidence="4" id="KW-0949">S-adenosyl-L-methionine</keyword>
<evidence type="ECO:0000256" key="5">
    <source>
        <dbReference type="ARBA" id="ARBA00023098"/>
    </source>
</evidence>
<dbReference type="PANTHER" id="PTHR43667:SF1">
    <property type="entry name" value="CYCLOPROPANE-FATTY-ACYL-PHOSPHOLIPID SYNTHASE"/>
    <property type="match status" value="1"/>
</dbReference>
<dbReference type="Pfam" id="PF25371">
    <property type="entry name" value="DUF7884"/>
    <property type="match status" value="1"/>
</dbReference>
<comment type="caution">
    <text evidence="7">The sequence shown here is derived from an EMBL/GenBank/DDBJ whole genome shotgun (WGS) entry which is preliminary data.</text>
</comment>
<dbReference type="SUPFAM" id="SSF53335">
    <property type="entry name" value="S-adenosyl-L-methionine-dependent methyltransferases"/>
    <property type="match status" value="1"/>
</dbReference>
<reference evidence="7 8" key="1">
    <citation type="journal article" date="2020" name="Microorganisms">
        <title>Osmotic Adaptation and Compatible Solute Biosynthesis of Phototrophic Bacteria as Revealed from Genome Analyses.</title>
        <authorList>
            <person name="Imhoff J.F."/>
            <person name="Rahn T."/>
            <person name="Kunzel S."/>
            <person name="Keller A."/>
            <person name="Neulinger S.C."/>
        </authorList>
    </citation>
    <scope>NUCLEOTIDE SEQUENCE [LARGE SCALE GENOMIC DNA]</scope>
    <source>
        <strain evidence="7 8">DSM 9895</strain>
    </source>
</reference>
<feature type="domain" description="DUF7884" evidence="6">
    <location>
        <begin position="22"/>
        <end position="81"/>
    </location>
</feature>
<dbReference type="InterPro" id="IPR050723">
    <property type="entry name" value="CFA/CMAS"/>
</dbReference>
<organism evidence="7 8">
    <name type="scientific">Rhodovibrio sodomensis</name>
    <dbReference type="NCBI Taxonomy" id="1088"/>
    <lineage>
        <taxon>Bacteria</taxon>
        <taxon>Pseudomonadati</taxon>
        <taxon>Pseudomonadota</taxon>
        <taxon>Alphaproteobacteria</taxon>
        <taxon>Rhodospirillales</taxon>
        <taxon>Rhodovibrionaceae</taxon>
        <taxon>Rhodovibrio</taxon>
    </lineage>
</organism>
<protein>
    <submittedName>
        <fullName evidence="7">SAM-dependent methyltransferase</fullName>
    </submittedName>
</protein>
<keyword evidence="3" id="KW-0808">Transferase</keyword>
<keyword evidence="5" id="KW-0443">Lipid metabolism</keyword>
<dbReference type="EMBL" id="NRRL01000026">
    <property type="protein sequence ID" value="MBK1668594.1"/>
    <property type="molecule type" value="Genomic_DNA"/>
</dbReference>
<evidence type="ECO:0000256" key="2">
    <source>
        <dbReference type="ARBA" id="ARBA00022603"/>
    </source>
</evidence>
<keyword evidence="2 7" id="KW-0489">Methyltransferase</keyword>
<dbReference type="Pfam" id="PF02353">
    <property type="entry name" value="CMAS"/>
    <property type="match status" value="1"/>
</dbReference>
<dbReference type="PIRSF" id="PIRSF003085">
    <property type="entry name" value="CMAS"/>
    <property type="match status" value="1"/>
</dbReference>
<gene>
    <name evidence="7" type="ORF">CKO28_11170</name>
</gene>
<dbReference type="InterPro" id="IPR029063">
    <property type="entry name" value="SAM-dependent_MTases_sf"/>
</dbReference>
<evidence type="ECO:0000256" key="3">
    <source>
        <dbReference type="ARBA" id="ARBA00022679"/>
    </source>
</evidence>
<comment type="similarity">
    <text evidence="1">Belongs to the CFA/CMAS family.</text>
</comment>
<evidence type="ECO:0000256" key="4">
    <source>
        <dbReference type="ARBA" id="ARBA00022691"/>
    </source>
</evidence>
<keyword evidence="8" id="KW-1185">Reference proteome</keyword>
<evidence type="ECO:0000256" key="1">
    <source>
        <dbReference type="ARBA" id="ARBA00010815"/>
    </source>
</evidence>
<dbReference type="PANTHER" id="PTHR43667">
    <property type="entry name" value="CYCLOPROPANE-FATTY-ACYL-PHOSPHOLIPID SYNTHASE"/>
    <property type="match status" value="1"/>
</dbReference>
<dbReference type="Gene3D" id="3.40.50.150">
    <property type="entry name" value="Vaccinia Virus protein VP39"/>
    <property type="match status" value="1"/>
</dbReference>
<accession>A0ABS1DEG4</accession>
<proteinExistence type="inferred from homology"/>
<dbReference type="InterPro" id="IPR057206">
    <property type="entry name" value="DUF7884"/>
</dbReference>
<dbReference type="Proteomes" id="UP001296873">
    <property type="component" value="Unassembled WGS sequence"/>
</dbReference>
<evidence type="ECO:0000313" key="8">
    <source>
        <dbReference type="Proteomes" id="UP001296873"/>
    </source>
</evidence>
<dbReference type="CDD" id="cd02440">
    <property type="entry name" value="AdoMet_MTases"/>
    <property type="match status" value="1"/>
</dbReference>
<dbReference type="GO" id="GO:0032259">
    <property type="term" value="P:methylation"/>
    <property type="evidence" value="ECO:0007669"/>
    <property type="project" value="UniProtKB-KW"/>
</dbReference>
<dbReference type="InterPro" id="IPR003333">
    <property type="entry name" value="CMAS"/>
</dbReference>
<dbReference type="GO" id="GO:0008168">
    <property type="term" value="F:methyltransferase activity"/>
    <property type="evidence" value="ECO:0007669"/>
    <property type="project" value="UniProtKB-KW"/>
</dbReference>
<dbReference type="RefSeq" id="WP_200340909.1">
    <property type="nucleotide sequence ID" value="NZ_NRRL01000026.1"/>
</dbReference>